<evidence type="ECO:0000313" key="1">
    <source>
        <dbReference type="EMBL" id="MED6190952.1"/>
    </source>
</evidence>
<accession>A0ABU6WZ37</accession>
<name>A0ABU6WZ37_9FABA</name>
<comment type="caution">
    <text evidence="1">The sequence shown here is derived from an EMBL/GenBank/DDBJ whole genome shotgun (WGS) entry which is preliminary data.</text>
</comment>
<gene>
    <name evidence="1" type="ORF">PIB30_111086</name>
</gene>
<sequence length="55" mass="6105">MVGLQTRVVQVKRDLYSKFMRLSNGKETEFIEYCNNTMYGIVGIGGSGKTTLAKA</sequence>
<dbReference type="EMBL" id="JASCZI010188016">
    <property type="protein sequence ID" value="MED6190952.1"/>
    <property type="molecule type" value="Genomic_DNA"/>
</dbReference>
<dbReference type="SUPFAM" id="SSF52540">
    <property type="entry name" value="P-loop containing nucleoside triphosphate hydrolases"/>
    <property type="match status" value="1"/>
</dbReference>
<organism evidence="1 2">
    <name type="scientific">Stylosanthes scabra</name>
    <dbReference type="NCBI Taxonomy" id="79078"/>
    <lineage>
        <taxon>Eukaryota</taxon>
        <taxon>Viridiplantae</taxon>
        <taxon>Streptophyta</taxon>
        <taxon>Embryophyta</taxon>
        <taxon>Tracheophyta</taxon>
        <taxon>Spermatophyta</taxon>
        <taxon>Magnoliopsida</taxon>
        <taxon>eudicotyledons</taxon>
        <taxon>Gunneridae</taxon>
        <taxon>Pentapetalae</taxon>
        <taxon>rosids</taxon>
        <taxon>fabids</taxon>
        <taxon>Fabales</taxon>
        <taxon>Fabaceae</taxon>
        <taxon>Papilionoideae</taxon>
        <taxon>50 kb inversion clade</taxon>
        <taxon>dalbergioids sensu lato</taxon>
        <taxon>Dalbergieae</taxon>
        <taxon>Pterocarpus clade</taxon>
        <taxon>Stylosanthes</taxon>
    </lineage>
</organism>
<evidence type="ECO:0000313" key="2">
    <source>
        <dbReference type="Proteomes" id="UP001341840"/>
    </source>
</evidence>
<proteinExistence type="predicted"/>
<dbReference type="Gene3D" id="3.40.50.300">
    <property type="entry name" value="P-loop containing nucleotide triphosphate hydrolases"/>
    <property type="match status" value="1"/>
</dbReference>
<protein>
    <submittedName>
        <fullName evidence="1">Uncharacterized protein</fullName>
    </submittedName>
</protein>
<dbReference type="Proteomes" id="UP001341840">
    <property type="component" value="Unassembled WGS sequence"/>
</dbReference>
<dbReference type="InterPro" id="IPR027417">
    <property type="entry name" value="P-loop_NTPase"/>
</dbReference>
<feature type="non-terminal residue" evidence="1">
    <location>
        <position position="55"/>
    </location>
</feature>
<reference evidence="1 2" key="1">
    <citation type="journal article" date="2023" name="Plants (Basel)">
        <title>Bridging the Gap: Combining Genomics and Transcriptomics Approaches to Understand Stylosanthes scabra, an Orphan Legume from the Brazilian Caatinga.</title>
        <authorList>
            <person name="Ferreira-Neto J.R.C."/>
            <person name="da Silva M.D."/>
            <person name="Binneck E."/>
            <person name="de Melo N.F."/>
            <person name="da Silva R.H."/>
            <person name="de Melo A.L.T.M."/>
            <person name="Pandolfi V."/>
            <person name="Bustamante F.O."/>
            <person name="Brasileiro-Vidal A.C."/>
            <person name="Benko-Iseppon A.M."/>
        </authorList>
    </citation>
    <scope>NUCLEOTIDE SEQUENCE [LARGE SCALE GENOMIC DNA]</scope>
    <source>
        <tissue evidence="1">Leaves</tissue>
    </source>
</reference>
<keyword evidence="2" id="KW-1185">Reference proteome</keyword>